<dbReference type="AlphaFoldDB" id="A0A6D2KR62"/>
<evidence type="ECO:0000313" key="2">
    <source>
        <dbReference type="Proteomes" id="UP000467841"/>
    </source>
</evidence>
<sequence>MQNENDMVKDEAEVAASISALEGFDRKTVNSVDEIGRSKALADDFSTVNLSGAESSANSLHLLTHFPSIVDCSASHSEALLRLPQFRKFIRD</sequence>
<dbReference type="Proteomes" id="UP000467841">
    <property type="component" value="Unassembled WGS sequence"/>
</dbReference>
<evidence type="ECO:0000313" key="1">
    <source>
        <dbReference type="EMBL" id="CAA7057108.1"/>
    </source>
</evidence>
<name>A0A6D2KR62_9BRAS</name>
<reference evidence="1" key="1">
    <citation type="submission" date="2020-01" db="EMBL/GenBank/DDBJ databases">
        <authorList>
            <person name="Mishra B."/>
        </authorList>
    </citation>
    <scope>NUCLEOTIDE SEQUENCE [LARGE SCALE GENOMIC DNA]</scope>
</reference>
<accession>A0A6D2KR62</accession>
<keyword evidence="2" id="KW-1185">Reference proteome</keyword>
<comment type="caution">
    <text evidence="1">The sequence shown here is derived from an EMBL/GenBank/DDBJ whole genome shotgun (WGS) entry which is preliminary data.</text>
</comment>
<organism evidence="1 2">
    <name type="scientific">Microthlaspi erraticum</name>
    <dbReference type="NCBI Taxonomy" id="1685480"/>
    <lineage>
        <taxon>Eukaryota</taxon>
        <taxon>Viridiplantae</taxon>
        <taxon>Streptophyta</taxon>
        <taxon>Embryophyta</taxon>
        <taxon>Tracheophyta</taxon>
        <taxon>Spermatophyta</taxon>
        <taxon>Magnoliopsida</taxon>
        <taxon>eudicotyledons</taxon>
        <taxon>Gunneridae</taxon>
        <taxon>Pentapetalae</taxon>
        <taxon>rosids</taxon>
        <taxon>malvids</taxon>
        <taxon>Brassicales</taxon>
        <taxon>Brassicaceae</taxon>
        <taxon>Coluteocarpeae</taxon>
        <taxon>Microthlaspi</taxon>
    </lineage>
</organism>
<proteinExistence type="predicted"/>
<gene>
    <name evidence="1" type="ORF">MERR_LOCUS44344</name>
</gene>
<protein>
    <submittedName>
        <fullName evidence="1">Uncharacterized protein</fullName>
    </submittedName>
</protein>
<dbReference type="EMBL" id="CACVBM020001673">
    <property type="protein sequence ID" value="CAA7057108.1"/>
    <property type="molecule type" value="Genomic_DNA"/>
</dbReference>